<dbReference type="Proteomes" id="UP001378592">
    <property type="component" value="Unassembled WGS sequence"/>
</dbReference>
<accession>A0AAN9VWB6</accession>
<name>A0AAN9VWB6_9ORTH</name>
<evidence type="ECO:0000313" key="4">
    <source>
        <dbReference type="Proteomes" id="UP001378592"/>
    </source>
</evidence>
<feature type="domain" description="SAM" evidence="2">
    <location>
        <begin position="78"/>
        <end position="128"/>
    </location>
</feature>
<dbReference type="InterPro" id="IPR036770">
    <property type="entry name" value="Ankyrin_rpt-contain_sf"/>
</dbReference>
<dbReference type="SUPFAM" id="SSF48403">
    <property type="entry name" value="Ankyrin repeat"/>
    <property type="match status" value="1"/>
</dbReference>
<evidence type="ECO:0000259" key="2">
    <source>
        <dbReference type="Pfam" id="PF00536"/>
    </source>
</evidence>
<reference evidence="3 4" key="1">
    <citation type="submission" date="2024-03" db="EMBL/GenBank/DDBJ databases">
        <title>The genome assembly and annotation of the cricket Gryllus longicercus Weissman &amp; Gray.</title>
        <authorList>
            <person name="Szrajer S."/>
            <person name="Gray D."/>
            <person name="Ylla G."/>
        </authorList>
    </citation>
    <scope>NUCLEOTIDE SEQUENCE [LARGE SCALE GENOMIC DNA]</scope>
    <source>
        <strain evidence="3">DAG 2021-001</strain>
        <tissue evidence="3">Whole body minus gut</tissue>
    </source>
</reference>
<dbReference type="PROSITE" id="PS50088">
    <property type="entry name" value="ANK_REPEAT"/>
    <property type="match status" value="1"/>
</dbReference>
<dbReference type="InterPro" id="IPR013761">
    <property type="entry name" value="SAM/pointed_sf"/>
</dbReference>
<comment type="caution">
    <text evidence="3">The sequence shown here is derived from an EMBL/GenBank/DDBJ whole genome shotgun (WGS) entry which is preliminary data.</text>
</comment>
<organism evidence="3 4">
    <name type="scientific">Gryllus longicercus</name>
    <dbReference type="NCBI Taxonomy" id="2509291"/>
    <lineage>
        <taxon>Eukaryota</taxon>
        <taxon>Metazoa</taxon>
        <taxon>Ecdysozoa</taxon>
        <taxon>Arthropoda</taxon>
        <taxon>Hexapoda</taxon>
        <taxon>Insecta</taxon>
        <taxon>Pterygota</taxon>
        <taxon>Neoptera</taxon>
        <taxon>Polyneoptera</taxon>
        <taxon>Orthoptera</taxon>
        <taxon>Ensifera</taxon>
        <taxon>Gryllidea</taxon>
        <taxon>Grylloidea</taxon>
        <taxon>Gryllidae</taxon>
        <taxon>Gryllinae</taxon>
        <taxon>Gryllus</taxon>
    </lineage>
</organism>
<keyword evidence="4" id="KW-1185">Reference proteome</keyword>
<sequence>MGQEETVRFLLSNGAKVNVIDKNKENVLMVASRVSKKKVTNVFKVLADAGAELMSPRREGSFIAEKYDCLPDLHSLFKFLDIEKYYRIFNDRNIGIKQFLMLTENDLRVLGVKCLGPRRKMSMAICQLGNKFHIKSQMD</sequence>
<dbReference type="InterPro" id="IPR002110">
    <property type="entry name" value="Ankyrin_rpt"/>
</dbReference>
<dbReference type="Pfam" id="PF00536">
    <property type="entry name" value="SAM_1"/>
    <property type="match status" value="1"/>
</dbReference>
<dbReference type="Gene3D" id="1.10.150.50">
    <property type="entry name" value="Transcription Factor, Ets-1"/>
    <property type="match status" value="1"/>
</dbReference>
<dbReference type="EMBL" id="JAZDUA010000179">
    <property type="protein sequence ID" value="KAK7865359.1"/>
    <property type="molecule type" value="Genomic_DNA"/>
</dbReference>
<evidence type="ECO:0000256" key="1">
    <source>
        <dbReference type="PROSITE-ProRule" id="PRU00023"/>
    </source>
</evidence>
<feature type="repeat" description="ANK" evidence="1">
    <location>
        <begin position="1"/>
        <end position="22"/>
    </location>
</feature>
<dbReference type="SUPFAM" id="SSF47769">
    <property type="entry name" value="SAM/Pointed domain"/>
    <property type="match status" value="1"/>
</dbReference>
<proteinExistence type="predicted"/>
<dbReference type="AlphaFoldDB" id="A0AAN9VWB6"/>
<keyword evidence="1" id="KW-0040">ANK repeat</keyword>
<evidence type="ECO:0000313" key="3">
    <source>
        <dbReference type="EMBL" id="KAK7865359.1"/>
    </source>
</evidence>
<protein>
    <recommendedName>
        <fullName evidence="2">SAM domain-containing protein</fullName>
    </recommendedName>
</protein>
<dbReference type="Gene3D" id="1.25.40.20">
    <property type="entry name" value="Ankyrin repeat-containing domain"/>
    <property type="match status" value="1"/>
</dbReference>
<dbReference type="InterPro" id="IPR001660">
    <property type="entry name" value="SAM"/>
</dbReference>
<gene>
    <name evidence="3" type="ORF">R5R35_006840</name>
</gene>